<protein>
    <recommendedName>
        <fullName evidence="3">UDP-glucose 4-epimerase</fullName>
    </recommendedName>
    <alternativeName>
        <fullName evidence="5">Galactowaldenase</fullName>
    </alternativeName>
    <alternativeName>
        <fullName evidence="4">UDP-galactose 4-epimerase</fullName>
    </alternativeName>
</protein>
<dbReference type="InterPro" id="IPR036291">
    <property type="entry name" value="NAD(P)-bd_dom_sf"/>
</dbReference>
<organism evidence="7 8">
    <name type="scientific">Nitrospirillum viridazoti CBAmc</name>
    <dbReference type="NCBI Taxonomy" id="1441467"/>
    <lineage>
        <taxon>Bacteria</taxon>
        <taxon>Pseudomonadati</taxon>
        <taxon>Pseudomonadota</taxon>
        <taxon>Alphaproteobacteria</taxon>
        <taxon>Rhodospirillales</taxon>
        <taxon>Azospirillaceae</taxon>
        <taxon>Nitrospirillum</taxon>
        <taxon>Nitrospirillum viridazoti</taxon>
    </lineage>
</organism>
<evidence type="ECO:0000256" key="1">
    <source>
        <dbReference type="ARBA" id="ARBA00004947"/>
    </source>
</evidence>
<name>A0A248K1R5_9PROT</name>
<dbReference type="KEGG" id="nao:Y958_28025"/>
<dbReference type="SUPFAM" id="SSF51735">
    <property type="entry name" value="NAD(P)-binding Rossmann-fold domains"/>
    <property type="match status" value="1"/>
</dbReference>
<proteinExistence type="inferred from homology"/>
<dbReference type="Proteomes" id="UP000197153">
    <property type="component" value="Chromosome 3"/>
</dbReference>
<evidence type="ECO:0000256" key="2">
    <source>
        <dbReference type="ARBA" id="ARBA00007637"/>
    </source>
</evidence>
<dbReference type="PANTHER" id="PTHR43725">
    <property type="entry name" value="UDP-GLUCOSE 4-EPIMERASE"/>
    <property type="match status" value="1"/>
</dbReference>
<sequence>MVMFVTGAAGFIGSHLVDRLLAQGHRVIGVDNMIRGTRANIATALANPSFRFLEVDMANPQSIRTVLYPVFESLAEPVHTVWHLAANSDVAAGVADPGIDLKDTFQTTYETVALMRAFDMKELAFASTSAVYGNHPEQLVETLGPLLPISSYGAMKLASEAHISAAAESHISQTWLFRFPNVVGSRGTHGIIYDLLGKLLKNREELEVLGDGSQKKPYLHVSDLIDAMLFIRGNATEKRALYNIGPEDDGVTVASIAQAVLDASKTGARLRYTGGNRGWVGDVPRFYYSVEKLAKLGWRPSGSSAQAVSRAVAELVVERGLI</sequence>
<gene>
    <name evidence="7" type="ORF">Y958_28025</name>
</gene>
<evidence type="ECO:0000256" key="5">
    <source>
        <dbReference type="ARBA" id="ARBA00033067"/>
    </source>
</evidence>
<accession>A0A248K1R5</accession>
<dbReference type="AlphaFoldDB" id="A0A248K1R5"/>
<dbReference type="Pfam" id="PF01370">
    <property type="entry name" value="Epimerase"/>
    <property type="match status" value="1"/>
</dbReference>
<reference evidence="7 8" key="1">
    <citation type="submission" date="2017-06" db="EMBL/GenBank/DDBJ databases">
        <title>Complete genome sequence of Nitrospirillum amazonense strain CBAmC, an endophytic nitrogen-fixing and plant growth-promoting bacterium, isolated from sugarcane.</title>
        <authorList>
            <person name="Schwab S."/>
            <person name="dos Santos Teixeira K.R."/>
            <person name="Simoes Araujo J.L."/>
            <person name="Soares Vidal M."/>
            <person name="Borges de Freitas H.R."/>
            <person name="Rivello Crivelaro A.L."/>
            <person name="Bueno de Camargo Nunes A."/>
            <person name="dos Santos C.M."/>
            <person name="Palmeira da Silva Rosa D."/>
            <person name="da Silva Padilha D."/>
            <person name="da Silva E."/>
            <person name="Araujo Terra L."/>
            <person name="Soares Mendes V."/>
            <person name="Farinelli L."/>
            <person name="Magalhaes Cruz L."/>
            <person name="Baldani J.I."/>
        </authorList>
    </citation>
    <scope>NUCLEOTIDE SEQUENCE [LARGE SCALE GENOMIC DNA]</scope>
    <source>
        <strain evidence="7 8">CBAmC</strain>
    </source>
</reference>
<evidence type="ECO:0000256" key="4">
    <source>
        <dbReference type="ARBA" id="ARBA00031367"/>
    </source>
</evidence>
<dbReference type="EMBL" id="CP022112">
    <property type="protein sequence ID" value="ASG24696.1"/>
    <property type="molecule type" value="Genomic_DNA"/>
</dbReference>
<evidence type="ECO:0000313" key="7">
    <source>
        <dbReference type="EMBL" id="ASG24696.1"/>
    </source>
</evidence>
<comment type="similarity">
    <text evidence="2">Belongs to the NAD(P)-dependent epimerase/dehydratase family.</text>
</comment>
<feature type="domain" description="NAD-dependent epimerase/dehydratase" evidence="6">
    <location>
        <begin position="3"/>
        <end position="245"/>
    </location>
</feature>
<evidence type="ECO:0000259" key="6">
    <source>
        <dbReference type="Pfam" id="PF01370"/>
    </source>
</evidence>
<dbReference type="Gene3D" id="3.90.25.10">
    <property type="entry name" value="UDP-galactose 4-epimerase, domain 1"/>
    <property type="match status" value="1"/>
</dbReference>
<dbReference type="Gene3D" id="3.40.50.720">
    <property type="entry name" value="NAD(P)-binding Rossmann-like Domain"/>
    <property type="match status" value="1"/>
</dbReference>
<evidence type="ECO:0000313" key="8">
    <source>
        <dbReference type="Proteomes" id="UP000197153"/>
    </source>
</evidence>
<dbReference type="PANTHER" id="PTHR43725:SF53">
    <property type="entry name" value="UDP-ARABINOSE 4-EPIMERASE 1"/>
    <property type="match status" value="1"/>
</dbReference>
<keyword evidence="8" id="KW-1185">Reference proteome</keyword>
<evidence type="ECO:0000256" key="3">
    <source>
        <dbReference type="ARBA" id="ARBA00018569"/>
    </source>
</evidence>
<dbReference type="InterPro" id="IPR001509">
    <property type="entry name" value="Epimerase_deHydtase"/>
</dbReference>
<comment type="pathway">
    <text evidence="1">Carbohydrate metabolism; galactose metabolism.</text>
</comment>